<accession>A0A2P2IQJ1</accession>
<evidence type="ECO:0000256" key="1">
    <source>
        <dbReference type="SAM" id="MobiDB-lite"/>
    </source>
</evidence>
<reference evidence="2" key="1">
    <citation type="submission" date="2018-02" db="EMBL/GenBank/DDBJ databases">
        <title>Rhizophora mucronata_Transcriptome.</title>
        <authorList>
            <person name="Meera S.P."/>
            <person name="Sreeshan A."/>
            <person name="Augustine A."/>
        </authorList>
    </citation>
    <scope>NUCLEOTIDE SEQUENCE</scope>
    <source>
        <tissue evidence="2">Leaf</tissue>
    </source>
</reference>
<protein>
    <submittedName>
        <fullName evidence="2">Uncharacterized protein</fullName>
    </submittedName>
</protein>
<feature type="region of interest" description="Disordered" evidence="1">
    <location>
        <begin position="1"/>
        <end position="37"/>
    </location>
</feature>
<evidence type="ECO:0000313" key="2">
    <source>
        <dbReference type="EMBL" id="MBW83498.1"/>
    </source>
</evidence>
<proteinExistence type="predicted"/>
<organism evidence="2">
    <name type="scientific">Rhizophora mucronata</name>
    <name type="common">Asiatic mangrove</name>
    <dbReference type="NCBI Taxonomy" id="61149"/>
    <lineage>
        <taxon>Eukaryota</taxon>
        <taxon>Viridiplantae</taxon>
        <taxon>Streptophyta</taxon>
        <taxon>Embryophyta</taxon>
        <taxon>Tracheophyta</taxon>
        <taxon>Spermatophyta</taxon>
        <taxon>Magnoliopsida</taxon>
        <taxon>eudicotyledons</taxon>
        <taxon>Gunneridae</taxon>
        <taxon>Pentapetalae</taxon>
        <taxon>rosids</taxon>
        <taxon>fabids</taxon>
        <taxon>Malpighiales</taxon>
        <taxon>Rhizophoraceae</taxon>
        <taxon>Rhizophora</taxon>
    </lineage>
</organism>
<sequence length="37" mass="4347">MGHANSLKEKSKQIKGAKNRRRPTKRLKKKKPYQIKA</sequence>
<feature type="compositionally biased region" description="Basic residues" evidence="1">
    <location>
        <begin position="13"/>
        <end position="37"/>
    </location>
</feature>
<dbReference type="AlphaFoldDB" id="A0A2P2IQJ1"/>
<dbReference type="EMBL" id="GGEC01003015">
    <property type="protein sequence ID" value="MBW83498.1"/>
    <property type="molecule type" value="Transcribed_RNA"/>
</dbReference>
<name>A0A2P2IQJ1_RHIMU</name>
<feature type="compositionally biased region" description="Basic and acidic residues" evidence="1">
    <location>
        <begin position="1"/>
        <end position="12"/>
    </location>
</feature>